<dbReference type="GO" id="GO:0008289">
    <property type="term" value="F:lipid binding"/>
    <property type="evidence" value="ECO:0007669"/>
    <property type="project" value="UniProtKB-KW"/>
</dbReference>
<dbReference type="SUPFAM" id="SSF47699">
    <property type="entry name" value="Bifunctional inhibitor/lipid-transfer protein/seed storage 2S albumin"/>
    <property type="match status" value="1"/>
</dbReference>
<dbReference type="Proteomes" id="UP001054889">
    <property type="component" value="Unassembled WGS sequence"/>
</dbReference>
<dbReference type="Gene3D" id="1.10.110.10">
    <property type="entry name" value="Plant lipid-transfer and hydrophobic proteins"/>
    <property type="match status" value="1"/>
</dbReference>
<proteinExistence type="inferred from homology"/>
<keyword evidence="4" id="KW-1133">Transmembrane helix</keyword>
<reference evidence="6" key="2">
    <citation type="submission" date="2021-12" db="EMBL/GenBank/DDBJ databases">
        <title>Resequencing data analysis of finger millet.</title>
        <authorList>
            <person name="Hatakeyama M."/>
            <person name="Aluri S."/>
            <person name="Balachadran M.T."/>
            <person name="Sivarajan S.R."/>
            <person name="Poveda L."/>
            <person name="Shimizu-Inatsugi R."/>
            <person name="Schlapbach R."/>
            <person name="Sreeman S.M."/>
            <person name="Shimizu K.K."/>
        </authorList>
    </citation>
    <scope>NUCLEOTIDE SEQUENCE</scope>
</reference>
<dbReference type="InterPro" id="IPR036312">
    <property type="entry name" value="Bifun_inhib/LTP/seed_sf"/>
</dbReference>
<keyword evidence="3" id="KW-0446">Lipid-binding</keyword>
<keyword evidence="4" id="KW-0472">Membrane</keyword>
<evidence type="ECO:0000259" key="5">
    <source>
        <dbReference type="SMART" id="SM00499"/>
    </source>
</evidence>
<keyword evidence="2" id="KW-0813">Transport</keyword>
<dbReference type="GO" id="GO:0006869">
    <property type="term" value="P:lipid transport"/>
    <property type="evidence" value="ECO:0007669"/>
    <property type="project" value="InterPro"/>
</dbReference>
<evidence type="ECO:0000256" key="3">
    <source>
        <dbReference type="ARBA" id="ARBA00023121"/>
    </source>
</evidence>
<reference evidence="6" key="1">
    <citation type="journal article" date="2018" name="DNA Res.">
        <title>Multiple hybrid de novo genome assembly of finger millet, an orphan allotetraploid crop.</title>
        <authorList>
            <person name="Hatakeyama M."/>
            <person name="Aluri S."/>
            <person name="Balachadran M.T."/>
            <person name="Sivarajan S.R."/>
            <person name="Patrignani A."/>
            <person name="Gruter S."/>
            <person name="Poveda L."/>
            <person name="Shimizu-Inatsugi R."/>
            <person name="Baeten J."/>
            <person name="Francoijs K.J."/>
            <person name="Nataraja K.N."/>
            <person name="Reddy Y.A.N."/>
            <person name="Phadnis S."/>
            <person name="Ravikumar R.L."/>
            <person name="Schlapbach R."/>
            <person name="Sreeman S.M."/>
            <person name="Shimizu K.K."/>
        </authorList>
    </citation>
    <scope>NUCLEOTIDE SEQUENCE</scope>
</reference>
<sequence>MPLCQPSAQGMHDASAIALFSTRSVISVATTIPPRPSNIMAGNNKQASLALFLVALTVAGAVLNLAPGANAATCTPMQLTPCAPAIVGNAPPSPACCSKLKVHPATCFCQYKRDPNMKRYVNSPNGKKVFDACRVALPRC</sequence>
<feature type="domain" description="Bifunctional inhibitor/plant lipid transfer protein/seed storage helical" evidence="5">
    <location>
        <begin position="74"/>
        <end position="140"/>
    </location>
</feature>
<comment type="similarity">
    <text evidence="1">Belongs to the plant LTP family. B11E subfamily.</text>
</comment>
<dbReference type="InterPro" id="IPR016140">
    <property type="entry name" value="Bifunc_inhib/LTP/seed_store"/>
</dbReference>
<keyword evidence="4" id="KW-0812">Transmembrane</keyword>
<organism evidence="6 7">
    <name type="scientific">Eleusine coracana subsp. coracana</name>
    <dbReference type="NCBI Taxonomy" id="191504"/>
    <lineage>
        <taxon>Eukaryota</taxon>
        <taxon>Viridiplantae</taxon>
        <taxon>Streptophyta</taxon>
        <taxon>Embryophyta</taxon>
        <taxon>Tracheophyta</taxon>
        <taxon>Spermatophyta</taxon>
        <taxon>Magnoliopsida</taxon>
        <taxon>Liliopsida</taxon>
        <taxon>Poales</taxon>
        <taxon>Poaceae</taxon>
        <taxon>PACMAD clade</taxon>
        <taxon>Chloridoideae</taxon>
        <taxon>Cynodonteae</taxon>
        <taxon>Eleusininae</taxon>
        <taxon>Eleusine</taxon>
    </lineage>
</organism>
<feature type="transmembrane region" description="Helical" evidence="4">
    <location>
        <begin position="47"/>
        <end position="66"/>
    </location>
</feature>
<comment type="caution">
    <text evidence="6">The sequence shown here is derived from an EMBL/GenBank/DDBJ whole genome shotgun (WGS) entry which is preliminary data.</text>
</comment>
<dbReference type="PANTHER" id="PTHR33214">
    <property type="entry name" value="BIFUNCTIONAL INHIBITOR/LIPID-TRANSFER PROTEIN/SEED STORAGE 2S ALBUMIN SUPERFAMILY PROTEIN"/>
    <property type="match status" value="1"/>
</dbReference>
<dbReference type="EMBL" id="BQKI01000071">
    <property type="protein sequence ID" value="GJN15130.1"/>
    <property type="molecule type" value="Genomic_DNA"/>
</dbReference>
<dbReference type="InterPro" id="IPR033872">
    <property type="entry name" value="nsLTP2"/>
</dbReference>
<dbReference type="SMART" id="SM00499">
    <property type="entry name" value="AAI"/>
    <property type="match status" value="1"/>
</dbReference>
<evidence type="ECO:0000313" key="6">
    <source>
        <dbReference type="EMBL" id="GJN15130.1"/>
    </source>
</evidence>
<evidence type="ECO:0000256" key="2">
    <source>
        <dbReference type="ARBA" id="ARBA00022448"/>
    </source>
</evidence>
<dbReference type="AlphaFoldDB" id="A0AAV5DZ14"/>
<evidence type="ECO:0000313" key="7">
    <source>
        <dbReference type="Proteomes" id="UP001054889"/>
    </source>
</evidence>
<evidence type="ECO:0000256" key="1">
    <source>
        <dbReference type="ARBA" id="ARBA00009707"/>
    </source>
</evidence>
<dbReference type="CDD" id="cd01959">
    <property type="entry name" value="nsLTP2"/>
    <property type="match status" value="1"/>
</dbReference>
<dbReference type="Pfam" id="PF14368">
    <property type="entry name" value="LTP_2"/>
    <property type="match status" value="1"/>
</dbReference>
<protein>
    <recommendedName>
        <fullName evidence="5">Bifunctional inhibitor/plant lipid transfer protein/seed storage helical domain-containing protein</fullName>
    </recommendedName>
</protein>
<name>A0AAV5DZ14_ELECO</name>
<dbReference type="PANTHER" id="PTHR33214:SF74">
    <property type="entry name" value="OS05G0550600 PROTEIN"/>
    <property type="match status" value="1"/>
</dbReference>
<accession>A0AAV5DZ14</accession>
<keyword evidence="7" id="KW-1185">Reference proteome</keyword>
<gene>
    <name evidence="6" type="primary">gb02022</name>
    <name evidence="6" type="ORF">PR202_gb02022</name>
</gene>
<evidence type="ECO:0000256" key="4">
    <source>
        <dbReference type="SAM" id="Phobius"/>
    </source>
</evidence>